<keyword evidence="3" id="KW-0560">Oxidoreductase</keyword>
<keyword evidence="6" id="KW-0472">Membrane</keyword>
<keyword evidence="4" id="KW-0186">Copper</keyword>
<evidence type="ECO:0000256" key="2">
    <source>
        <dbReference type="ARBA" id="ARBA00022723"/>
    </source>
</evidence>
<dbReference type="CDD" id="cd04206">
    <property type="entry name" value="CuRO_1_LCC_like"/>
    <property type="match status" value="1"/>
</dbReference>
<feature type="compositionally biased region" description="Polar residues" evidence="5">
    <location>
        <begin position="136"/>
        <end position="145"/>
    </location>
</feature>
<dbReference type="CDD" id="cd04205">
    <property type="entry name" value="CuRO_2_LCC_like"/>
    <property type="match status" value="1"/>
</dbReference>
<comment type="caution">
    <text evidence="10">The sequence shown here is derived from an EMBL/GenBank/DDBJ whole genome shotgun (WGS) entry which is preliminary data.</text>
</comment>
<feature type="compositionally biased region" description="Low complexity" evidence="5">
    <location>
        <begin position="119"/>
        <end position="135"/>
    </location>
</feature>
<dbReference type="Pfam" id="PF07732">
    <property type="entry name" value="Cu-oxidase_3"/>
    <property type="match status" value="1"/>
</dbReference>
<organism evidence="10 11">
    <name type="scientific">Orchesella dallaii</name>
    <dbReference type="NCBI Taxonomy" id="48710"/>
    <lineage>
        <taxon>Eukaryota</taxon>
        <taxon>Metazoa</taxon>
        <taxon>Ecdysozoa</taxon>
        <taxon>Arthropoda</taxon>
        <taxon>Hexapoda</taxon>
        <taxon>Collembola</taxon>
        <taxon>Entomobryomorpha</taxon>
        <taxon>Entomobryoidea</taxon>
        <taxon>Orchesellidae</taxon>
        <taxon>Orchesellinae</taxon>
        <taxon>Orchesella</taxon>
    </lineage>
</organism>
<dbReference type="InterPro" id="IPR045087">
    <property type="entry name" value="Cu-oxidase_fam"/>
</dbReference>
<dbReference type="PANTHER" id="PTHR11709:SF394">
    <property type="entry name" value="FI03373P-RELATED"/>
    <property type="match status" value="1"/>
</dbReference>
<gene>
    <name evidence="10" type="ORF">ODALV1_LOCUS9620</name>
</gene>
<dbReference type="EMBL" id="CAXLJM020000028">
    <property type="protein sequence ID" value="CAL8097336.1"/>
    <property type="molecule type" value="Genomic_DNA"/>
</dbReference>
<keyword evidence="6" id="KW-0812">Transmembrane</keyword>
<feature type="domain" description="Plastocyanin-like" evidence="7">
    <location>
        <begin position="338"/>
        <end position="494"/>
    </location>
</feature>
<dbReference type="InterPro" id="IPR001117">
    <property type="entry name" value="Cu-oxidase_2nd"/>
</dbReference>
<dbReference type="Pfam" id="PF07731">
    <property type="entry name" value="Cu-oxidase_2"/>
    <property type="match status" value="1"/>
</dbReference>
<keyword evidence="6" id="KW-1133">Transmembrane helix</keyword>
<evidence type="ECO:0008006" key="12">
    <source>
        <dbReference type="Google" id="ProtNLM"/>
    </source>
</evidence>
<keyword evidence="2" id="KW-0479">Metal-binding</keyword>
<feature type="domain" description="Plastocyanin-like" evidence="8">
    <location>
        <begin position="573"/>
        <end position="713"/>
    </location>
</feature>
<evidence type="ECO:0000256" key="5">
    <source>
        <dbReference type="SAM" id="MobiDB-lite"/>
    </source>
</evidence>
<evidence type="ECO:0000313" key="10">
    <source>
        <dbReference type="EMBL" id="CAL8097336.1"/>
    </source>
</evidence>
<keyword evidence="11" id="KW-1185">Reference proteome</keyword>
<dbReference type="SUPFAM" id="SSF49503">
    <property type="entry name" value="Cupredoxins"/>
    <property type="match status" value="3"/>
</dbReference>
<evidence type="ECO:0000259" key="8">
    <source>
        <dbReference type="Pfam" id="PF07731"/>
    </source>
</evidence>
<feature type="transmembrane region" description="Helical" evidence="6">
    <location>
        <begin position="34"/>
        <end position="56"/>
    </location>
</feature>
<evidence type="ECO:0000256" key="6">
    <source>
        <dbReference type="SAM" id="Phobius"/>
    </source>
</evidence>
<feature type="compositionally biased region" description="Low complexity" evidence="5">
    <location>
        <begin position="64"/>
        <end position="86"/>
    </location>
</feature>
<evidence type="ECO:0000256" key="4">
    <source>
        <dbReference type="ARBA" id="ARBA00023008"/>
    </source>
</evidence>
<dbReference type="Proteomes" id="UP001642540">
    <property type="component" value="Unassembled WGS sequence"/>
</dbReference>
<proteinExistence type="inferred from homology"/>
<evidence type="ECO:0000313" key="11">
    <source>
        <dbReference type="Proteomes" id="UP001642540"/>
    </source>
</evidence>
<evidence type="ECO:0000256" key="1">
    <source>
        <dbReference type="ARBA" id="ARBA00010609"/>
    </source>
</evidence>
<feature type="region of interest" description="Disordered" evidence="5">
    <location>
        <begin position="64"/>
        <end position="157"/>
    </location>
</feature>
<dbReference type="InterPro" id="IPR011707">
    <property type="entry name" value="Cu-oxidase-like_N"/>
</dbReference>
<protein>
    <recommendedName>
        <fullName evidence="12">L-ascorbate oxidase</fullName>
    </recommendedName>
</protein>
<evidence type="ECO:0000259" key="7">
    <source>
        <dbReference type="Pfam" id="PF00394"/>
    </source>
</evidence>
<evidence type="ECO:0000259" key="9">
    <source>
        <dbReference type="Pfam" id="PF07732"/>
    </source>
</evidence>
<dbReference type="InterPro" id="IPR008972">
    <property type="entry name" value="Cupredoxin"/>
</dbReference>
<name>A0ABP1QBR3_9HEXA</name>
<dbReference type="Pfam" id="PF00394">
    <property type="entry name" value="Cu-oxidase"/>
    <property type="match status" value="1"/>
</dbReference>
<evidence type="ECO:0000256" key="3">
    <source>
        <dbReference type="ARBA" id="ARBA00023002"/>
    </source>
</evidence>
<comment type="similarity">
    <text evidence="1">Belongs to the multicopper oxidase family.</text>
</comment>
<accession>A0ABP1QBR3</accession>
<feature type="compositionally biased region" description="Polar residues" evidence="5">
    <location>
        <begin position="87"/>
        <end position="105"/>
    </location>
</feature>
<sequence length="738" mass="83247">MVFRERPPLDPEREALLHSRDPYYRIRQSYVSKLNWKSVSIGLVAGLLPFLLWLAIFPDTSNPTLPTDSSSSQPSLLQQSPLSTSPNGQPTAGDSVSTNNANTLRFNPPVLKSSFQDRLNQPSSSPNNQLSPGQSASKNNANSLRFNPPVLKSIKSSPNWKKISTKTYRKNKNSSLPIGPQAPTEFGTYPQPTFNLVGNKTIATYHLIVTKGVISPDGFPQPAYLINGQSPGPEIRVRQHSILVVHVTNKLDTPLTIHFHGIHQRKSFLSDGVPHVTQDPIPPGGSFTYKMNLWPQVGTFFYHAHTNLDIMWLFGPLIVEDKPEIYETYPAEYQYDEDKVFILNGVYHEDLPTLVDRITGPVHDYPQFIASVTVNGRSFGEWTNNVSGEIFSTPTASGYDITSVKKGLTYRFRFINAASDSILSCNISSHTFTVIEMDGIYTEPLVTDHLAISPGQRYSVIIKMNQEDDNYYIGCFHMEYNGPLNGLAVLNYLNATKPNEEMLKFYTSGLDALKMDRWLVDDLTPNFAFNQTDVYKVPLTVDKEYYLDVLEVAWGTRRVYLINNHHYEDPEVSYYKQLQNGVNITNVPQVFEIIEGESVQFVFQNTRKGNFCFSHPWHIHGHSFHVVGDGPNKYDPVVDGARIQQDVLSGKKFQLRDAVTVFANQTEGELVDGAYCGWAAVRFSAHNNGIWLAHCHVTPHMMMGKKFVIWEHNEEDPMLTKLMNAKYNYNIPGEPGGW</sequence>
<reference evidence="10 11" key="1">
    <citation type="submission" date="2024-08" db="EMBL/GenBank/DDBJ databases">
        <authorList>
            <person name="Cucini C."/>
            <person name="Frati F."/>
        </authorList>
    </citation>
    <scope>NUCLEOTIDE SEQUENCE [LARGE SCALE GENOMIC DNA]</scope>
</reference>
<dbReference type="Gene3D" id="2.60.40.420">
    <property type="entry name" value="Cupredoxins - blue copper proteins"/>
    <property type="match status" value="3"/>
</dbReference>
<dbReference type="PANTHER" id="PTHR11709">
    <property type="entry name" value="MULTI-COPPER OXIDASE"/>
    <property type="match status" value="1"/>
</dbReference>
<feature type="domain" description="Plastocyanin-like" evidence="9">
    <location>
        <begin position="209"/>
        <end position="323"/>
    </location>
</feature>
<dbReference type="InterPro" id="IPR011706">
    <property type="entry name" value="Cu-oxidase_C"/>
</dbReference>